<keyword evidence="2" id="KW-0614">Plasmid</keyword>
<reference evidence="2 3" key="1">
    <citation type="submission" date="2015-10" db="EMBL/GenBank/DDBJ databases">
        <title>Genomic differences between typical nodule nitrogen-fixing rhizobial strains and those coming from bean seeds.</title>
        <authorList>
            <person name="Peralta H."/>
            <person name="Aguilar-Vera A."/>
            <person name="Diaz R."/>
            <person name="Mora Y."/>
            <person name="Martinez-Batallar G."/>
            <person name="Salazar E."/>
            <person name="Vargas-Lagunas C."/>
            <person name="Encarnacion S."/>
            <person name="Girard L."/>
            <person name="Mora J."/>
        </authorList>
    </citation>
    <scope>NUCLEOTIDE SEQUENCE [LARGE SCALE GENOMIC DNA]</scope>
    <source>
        <strain evidence="2 3">CFNEI 73</strain>
        <plasmid evidence="2 3">C</plasmid>
    </source>
</reference>
<dbReference type="Proteomes" id="UP000182306">
    <property type="component" value="Plasmid C"/>
</dbReference>
<dbReference type="InterPro" id="IPR005501">
    <property type="entry name" value="LamB/YcsF/PxpA-like"/>
</dbReference>
<dbReference type="InterPro" id="IPR011330">
    <property type="entry name" value="Glyco_hydro/deAcase_b/a-brl"/>
</dbReference>
<evidence type="ECO:0000313" key="2">
    <source>
        <dbReference type="EMBL" id="APG95075.1"/>
    </source>
</evidence>
<keyword evidence="1" id="KW-0067">ATP-binding</keyword>
<comment type="similarity">
    <text evidence="1">Belongs to the LamB/PxpA family.</text>
</comment>
<dbReference type="GO" id="GO:0005524">
    <property type="term" value="F:ATP binding"/>
    <property type="evidence" value="ECO:0007669"/>
    <property type="project" value="UniProtKB-UniRule"/>
</dbReference>
<keyword evidence="1" id="KW-0547">Nucleotide-binding</keyword>
<dbReference type="PANTHER" id="PTHR30292:SF0">
    <property type="entry name" value="5-OXOPROLINASE SUBUNIT A"/>
    <property type="match status" value="1"/>
</dbReference>
<dbReference type="GO" id="GO:0017168">
    <property type="term" value="F:5-oxoprolinase (ATP-hydrolyzing) activity"/>
    <property type="evidence" value="ECO:0007669"/>
    <property type="project" value="UniProtKB-UniRule"/>
</dbReference>
<dbReference type="Pfam" id="PF03746">
    <property type="entry name" value="LamB_YcsF"/>
    <property type="match status" value="1"/>
</dbReference>
<comment type="subunit">
    <text evidence="1">Forms a complex composed of PxpA, PxpB and PxpC.</text>
</comment>
<protein>
    <recommendedName>
        <fullName evidence="1">5-oxoprolinase subunit A</fullName>
        <shortName evidence="1">5-OPase subunit A</shortName>
        <ecNumber evidence="1">3.5.2.9</ecNumber>
    </recommendedName>
    <alternativeName>
        <fullName evidence="1">5-oxoprolinase (ATP-hydrolyzing) subunit A</fullName>
    </alternativeName>
</protein>
<evidence type="ECO:0000256" key="1">
    <source>
        <dbReference type="HAMAP-Rule" id="MF_00691"/>
    </source>
</evidence>
<dbReference type="NCBIfam" id="NF003816">
    <property type="entry name" value="PRK05406.1-5"/>
    <property type="match status" value="1"/>
</dbReference>
<dbReference type="NCBIfam" id="NF003814">
    <property type="entry name" value="PRK05406.1-3"/>
    <property type="match status" value="1"/>
</dbReference>
<dbReference type="KEGG" id="same:SAMCFNEI73_pC1369"/>
<accession>A0A1L3LY81</accession>
<dbReference type="HAMAP" id="MF_00691">
    <property type="entry name" value="PxpA"/>
    <property type="match status" value="1"/>
</dbReference>
<dbReference type="EMBL" id="CP013110">
    <property type="protein sequence ID" value="APG95075.1"/>
    <property type="molecule type" value="Genomic_DNA"/>
</dbReference>
<comment type="function">
    <text evidence="1">Catalyzes the cleavage of 5-oxoproline to form L-glutamate coupled to the hydrolysis of ATP to ADP and inorganic phosphate.</text>
</comment>
<evidence type="ECO:0000313" key="3">
    <source>
        <dbReference type="Proteomes" id="UP000182306"/>
    </source>
</evidence>
<dbReference type="Gene3D" id="3.20.20.370">
    <property type="entry name" value="Glycoside hydrolase/deacetylase"/>
    <property type="match status" value="1"/>
</dbReference>
<proteinExistence type="inferred from homology"/>
<dbReference type="AlphaFoldDB" id="A0A1L3LY81"/>
<geneLocation type="plasmid" evidence="2 3">
    <name>C</name>
</geneLocation>
<comment type="catalytic activity">
    <reaction evidence="1">
        <text>5-oxo-L-proline + ATP + 2 H2O = L-glutamate + ADP + phosphate + H(+)</text>
        <dbReference type="Rhea" id="RHEA:10348"/>
        <dbReference type="ChEBI" id="CHEBI:15377"/>
        <dbReference type="ChEBI" id="CHEBI:15378"/>
        <dbReference type="ChEBI" id="CHEBI:29985"/>
        <dbReference type="ChEBI" id="CHEBI:30616"/>
        <dbReference type="ChEBI" id="CHEBI:43474"/>
        <dbReference type="ChEBI" id="CHEBI:58402"/>
        <dbReference type="ChEBI" id="CHEBI:456216"/>
        <dbReference type="EC" id="3.5.2.9"/>
    </reaction>
</comment>
<keyword evidence="1" id="KW-0378">Hydrolase</keyword>
<organism evidence="2 3">
    <name type="scientific">Sinorhizobium americanum</name>
    <dbReference type="NCBI Taxonomy" id="194963"/>
    <lineage>
        <taxon>Bacteria</taxon>
        <taxon>Pseudomonadati</taxon>
        <taxon>Pseudomonadota</taxon>
        <taxon>Alphaproteobacteria</taxon>
        <taxon>Hyphomicrobiales</taxon>
        <taxon>Rhizobiaceae</taxon>
        <taxon>Sinorhizobium/Ensifer group</taxon>
        <taxon>Sinorhizobium</taxon>
    </lineage>
</organism>
<dbReference type="GO" id="GO:0005975">
    <property type="term" value="P:carbohydrate metabolic process"/>
    <property type="evidence" value="ECO:0007669"/>
    <property type="project" value="InterPro"/>
</dbReference>
<dbReference type="SUPFAM" id="SSF88713">
    <property type="entry name" value="Glycoside hydrolase/deacetylase"/>
    <property type="match status" value="1"/>
</dbReference>
<gene>
    <name evidence="1" type="primary">pxpA</name>
    <name evidence="2" type="ORF">SAMCFNEI73_pC1369</name>
</gene>
<dbReference type="RefSeq" id="WP_064254715.1">
    <property type="nucleotide sequence ID" value="NZ_CP013110.1"/>
</dbReference>
<sequence length="268" mass="28687">MKIDLNSDMGEGFGPYRLCDDEALMEVVSSANIACGFHAGDPNTMARMVRLAKALGVAVGAHPGFPDRVGFGRREMPVEADEMRQQVLYQLGALTAIARGEGVPVAHIGFHAAMGNMINRDPALADLIMQAVSSVDPDLIVFAMPNTEIERAATRAGLTTLTLFLADRAYDAAGQLVSRNLPNSVLKEEATVRARVRQFLESGTVTTIDNQTIEIRARSILVHSDTPGSLELARVVRSEIEAAGATIAPAREVLACADGATHLTHQRT</sequence>
<keyword evidence="3" id="KW-1185">Reference proteome</keyword>
<dbReference type="CDD" id="cd10787">
    <property type="entry name" value="LamB_YcsF_like"/>
    <property type="match status" value="1"/>
</dbReference>
<dbReference type="EC" id="3.5.2.9" evidence="1"/>
<dbReference type="PANTHER" id="PTHR30292">
    <property type="entry name" value="UNCHARACTERIZED PROTEIN YBGL-RELATED"/>
    <property type="match status" value="1"/>
</dbReference>
<name>A0A1L3LY81_9HYPH</name>
<dbReference type="OrthoDB" id="9773478at2"/>